<dbReference type="Gene3D" id="2.50.20.10">
    <property type="entry name" value="Lipoprotein localisation LolA/LolB/LppX"/>
    <property type="match status" value="1"/>
</dbReference>
<evidence type="ECO:0000256" key="4">
    <source>
        <dbReference type="ARBA" id="ARBA00014035"/>
    </source>
</evidence>
<comment type="subunit">
    <text evidence="3 10">Monomer.</text>
</comment>
<evidence type="ECO:0000256" key="3">
    <source>
        <dbReference type="ARBA" id="ARBA00011245"/>
    </source>
</evidence>
<evidence type="ECO:0000256" key="6">
    <source>
        <dbReference type="ARBA" id="ARBA00022729"/>
    </source>
</evidence>
<dbReference type="EMBL" id="JACYTO010000001">
    <property type="protein sequence ID" value="MBD8501560.1"/>
    <property type="molecule type" value="Genomic_DNA"/>
</dbReference>
<comment type="caution">
    <text evidence="11">The sequence shown here is derived from an EMBL/GenBank/DDBJ whole genome shotgun (WGS) entry which is preliminary data.</text>
</comment>
<feature type="signal peptide" evidence="10">
    <location>
        <begin position="1"/>
        <end position="31"/>
    </location>
</feature>
<evidence type="ECO:0000256" key="8">
    <source>
        <dbReference type="ARBA" id="ARBA00022927"/>
    </source>
</evidence>
<keyword evidence="12" id="KW-1185">Reference proteome</keyword>
<name>A0ABR9B7T8_9RHOO</name>
<keyword evidence="5 10" id="KW-0813">Transport</keyword>
<keyword evidence="11" id="KW-0449">Lipoprotein</keyword>
<accession>A0ABR9B7T8</accession>
<evidence type="ECO:0000313" key="12">
    <source>
        <dbReference type="Proteomes" id="UP000603602"/>
    </source>
</evidence>
<feature type="chain" id="PRO_5044907065" description="Outer-membrane lipoprotein carrier protein" evidence="10">
    <location>
        <begin position="32"/>
        <end position="216"/>
    </location>
</feature>
<dbReference type="Pfam" id="PF03548">
    <property type="entry name" value="LolA"/>
    <property type="match status" value="1"/>
</dbReference>
<dbReference type="HAMAP" id="MF_00240">
    <property type="entry name" value="LolA"/>
    <property type="match status" value="1"/>
</dbReference>
<dbReference type="Proteomes" id="UP000603602">
    <property type="component" value="Unassembled WGS sequence"/>
</dbReference>
<evidence type="ECO:0000256" key="5">
    <source>
        <dbReference type="ARBA" id="ARBA00022448"/>
    </source>
</evidence>
<evidence type="ECO:0000256" key="7">
    <source>
        <dbReference type="ARBA" id="ARBA00022764"/>
    </source>
</evidence>
<reference evidence="12" key="1">
    <citation type="submission" date="2023-07" db="EMBL/GenBank/DDBJ databases">
        <title>Thauera sp. CAU 1555 isolated from sand of Yaerae Beach.</title>
        <authorList>
            <person name="Kim W."/>
        </authorList>
    </citation>
    <scope>NUCLEOTIDE SEQUENCE [LARGE SCALE GENOMIC DNA]</scope>
    <source>
        <strain evidence="12">CAU 1555</strain>
    </source>
</reference>
<dbReference type="NCBIfam" id="TIGR00547">
    <property type="entry name" value="lolA"/>
    <property type="match status" value="1"/>
</dbReference>
<keyword evidence="8 10" id="KW-0653">Protein transport</keyword>
<sequence length="216" mass="23143" precursor="true">MFLPRRAALARLAGCAVLAVAAALPAGGALAADGIAQLRRFVAEIRHAQGEFEQTVHSTSGRKPQQASGQFAFSRPGRFRWSYDTPYQQLLVGDGERLWSWDRDLAQVTVRPLGDALGSTPAAVLVGSSDFESAFELSDGGASDGLAWVVARPRHADSGFESMRLGLADGTLRRMEMRDSFGQNTVIVFTRLAAVGAIDPQLFRFTPPPGADVIGQ</sequence>
<dbReference type="InterPro" id="IPR006311">
    <property type="entry name" value="TAT_signal"/>
</dbReference>
<keyword evidence="6 10" id="KW-0732">Signal</keyword>
<comment type="subcellular location">
    <subcellularLocation>
        <location evidence="1 10">Periplasm</location>
    </subcellularLocation>
</comment>
<evidence type="ECO:0000256" key="10">
    <source>
        <dbReference type="HAMAP-Rule" id="MF_00240"/>
    </source>
</evidence>
<keyword evidence="9 10" id="KW-0143">Chaperone</keyword>
<dbReference type="InterPro" id="IPR004564">
    <property type="entry name" value="OM_lipoprot_carrier_LolA-like"/>
</dbReference>
<evidence type="ECO:0000256" key="9">
    <source>
        <dbReference type="ARBA" id="ARBA00023186"/>
    </source>
</evidence>
<gene>
    <name evidence="10 11" type="primary">lolA</name>
    <name evidence="11" type="ORF">IFO67_01540</name>
</gene>
<dbReference type="RefSeq" id="WP_187716406.1">
    <property type="nucleotide sequence ID" value="NZ_JACTAH010000001.1"/>
</dbReference>
<protein>
    <recommendedName>
        <fullName evidence="4 10">Outer-membrane lipoprotein carrier protein</fullName>
    </recommendedName>
</protein>
<dbReference type="PANTHER" id="PTHR35869:SF1">
    <property type="entry name" value="OUTER-MEMBRANE LIPOPROTEIN CARRIER PROTEIN"/>
    <property type="match status" value="1"/>
</dbReference>
<evidence type="ECO:0000313" key="11">
    <source>
        <dbReference type="EMBL" id="MBD8501560.1"/>
    </source>
</evidence>
<organism evidence="11 12">
    <name type="scientific">Thauera sedimentorum</name>
    <dbReference type="NCBI Taxonomy" id="2767595"/>
    <lineage>
        <taxon>Bacteria</taxon>
        <taxon>Pseudomonadati</taxon>
        <taxon>Pseudomonadota</taxon>
        <taxon>Betaproteobacteria</taxon>
        <taxon>Rhodocyclales</taxon>
        <taxon>Zoogloeaceae</taxon>
        <taxon>Thauera</taxon>
    </lineage>
</organism>
<dbReference type="InterPro" id="IPR018323">
    <property type="entry name" value="OM_lipoprot_carrier_LolA_Pbac"/>
</dbReference>
<dbReference type="PROSITE" id="PS51318">
    <property type="entry name" value="TAT"/>
    <property type="match status" value="1"/>
</dbReference>
<proteinExistence type="inferred from homology"/>
<evidence type="ECO:0000256" key="2">
    <source>
        <dbReference type="ARBA" id="ARBA00007615"/>
    </source>
</evidence>
<comment type="similarity">
    <text evidence="2 10">Belongs to the LolA family.</text>
</comment>
<dbReference type="SUPFAM" id="SSF89392">
    <property type="entry name" value="Prokaryotic lipoproteins and lipoprotein localization factors"/>
    <property type="match status" value="1"/>
</dbReference>
<dbReference type="PANTHER" id="PTHR35869">
    <property type="entry name" value="OUTER-MEMBRANE LIPOPROTEIN CARRIER PROTEIN"/>
    <property type="match status" value="1"/>
</dbReference>
<dbReference type="InterPro" id="IPR029046">
    <property type="entry name" value="LolA/LolB/LppX"/>
</dbReference>
<keyword evidence="7 10" id="KW-0574">Periplasm</keyword>
<comment type="function">
    <text evidence="10">Participates in the translocation of lipoproteins from the inner membrane to the outer membrane. Only forms a complex with a lipoprotein if the residue after the N-terminal Cys is not an aspartate (The Asp acts as a targeting signal to indicate that the lipoprotein should stay in the inner membrane).</text>
</comment>
<evidence type="ECO:0000256" key="1">
    <source>
        <dbReference type="ARBA" id="ARBA00004418"/>
    </source>
</evidence>
<dbReference type="CDD" id="cd16325">
    <property type="entry name" value="LolA"/>
    <property type="match status" value="1"/>
</dbReference>